<proteinExistence type="predicted"/>
<dbReference type="AlphaFoldDB" id="A0A949TYM2"/>
<dbReference type="Pfam" id="PF01261">
    <property type="entry name" value="AP_endonuc_2"/>
    <property type="match status" value="1"/>
</dbReference>
<reference evidence="2" key="1">
    <citation type="submission" date="2020-12" db="EMBL/GenBank/DDBJ databases">
        <title>Clostridium thailandense sp. nov., a novel acetogenic bacterium isolated from peat land soil in Thailand.</title>
        <authorList>
            <person name="Chaikitkaew S."/>
            <person name="Birkeland N.K."/>
        </authorList>
    </citation>
    <scope>NUCLEOTIDE SEQUENCE</scope>
    <source>
        <strain evidence="2">PL3</strain>
    </source>
</reference>
<organism evidence="2 3">
    <name type="scientific">Clostridium thailandense</name>
    <dbReference type="NCBI Taxonomy" id="2794346"/>
    <lineage>
        <taxon>Bacteria</taxon>
        <taxon>Bacillati</taxon>
        <taxon>Bacillota</taxon>
        <taxon>Clostridia</taxon>
        <taxon>Eubacteriales</taxon>
        <taxon>Clostridiaceae</taxon>
        <taxon>Clostridium</taxon>
    </lineage>
</organism>
<name>A0A949TYM2_9CLOT</name>
<sequence>MNKEAMKNTCEEKKNQCPPITVSSWTLGDQCKFEDRVKAAKEAGYDGIGLRAETYVDALNEGLFDADILDILKRYDMKVTEVEYITLWAEDNRSYEQKYKEQLCFHMCELFGVNHINIGLMENYSVEHTAQKLKELCQRAGKYVIGVEPMPYSGIPDVKKGWAVVKESGCDNAKLILDSWHWVRADQETDIKLLEGIPADRIVSIQINDVYERPYAKSILRDESMHDRLAPGTGINATEGFVKMIKEKGIEPACIGVEVISDAILAKGVAEAAKFTYENTEKVLRKAWPEVSLVEK</sequence>
<dbReference type="EMBL" id="JAEEGC010000035">
    <property type="protein sequence ID" value="MBV7272924.1"/>
    <property type="molecule type" value="Genomic_DNA"/>
</dbReference>
<accession>A0A949TYM2</accession>
<dbReference type="PANTHER" id="PTHR12110">
    <property type="entry name" value="HYDROXYPYRUVATE ISOMERASE"/>
    <property type="match status" value="1"/>
</dbReference>
<dbReference type="Proteomes" id="UP000694308">
    <property type="component" value="Unassembled WGS sequence"/>
</dbReference>
<keyword evidence="2" id="KW-0413">Isomerase</keyword>
<keyword evidence="3" id="KW-1185">Reference proteome</keyword>
<gene>
    <name evidence="2" type="ORF">I6U48_08360</name>
</gene>
<dbReference type="PANTHER" id="PTHR12110:SF48">
    <property type="entry name" value="BLL3656 PROTEIN"/>
    <property type="match status" value="1"/>
</dbReference>
<dbReference type="InterPro" id="IPR050312">
    <property type="entry name" value="IolE/XylAMocC-like"/>
</dbReference>
<dbReference type="GO" id="GO:0016853">
    <property type="term" value="F:isomerase activity"/>
    <property type="evidence" value="ECO:0007669"/>
    <property type="project" value="UniProtKB-KW"/>
</dbReference>
<dbReference type="InterPro" id="IPR013022">
    <property type="entry name" value="Xyl_isomerase-like_TIM-brl"/>
</dbReference>
<evidence type="ECO:0000313" key="3">
    <source>
        <dbReference type="Proteomes" id="UP000694308"/>
    </source>
</evidence>
<dbReference type="RefSeq" id="WP_218319956.1">
    <property type="nucleotide sequence ID" value="NZ_JAEEGC010000035.1"/>
</dbReference>
<evidence type="ECO:0000259" key="1">
    <source>
        <dbReference type="Pfam" id="PF01261"/>
    </source>
</evidence>
<evidence type="ECO:0000313" key="2">
    <source>
        <dbReference type="EMBL" id="MBV7272924.1"/>
    </source>
</evidence>
<feature type="domain" description="Xylose isomerase-like TIM barrel" evidence="1">
    <location>
        <begin position="37"/>
        <end position="277"/>
    </location>
</feature>
<protein>
    <submittedName>
        <fullName evidence="2">Sugar phosphate isomerase/epimerase</fullName>
    </submittedName>
</protein>
<comment type="caution">
    <text evidence="2">The sequence shown here is derived from an EMBL/GenBank/DDBJ whole genome shotgun (WGS) entry which is preliminary data.</text>
</comment>